<feature type="transmembrane region" description="Helical" evidence="1">
    <location>
        <begin position="93"/>
        <end position="113"/>
    </location>
</feature>
<keyword evidence="1" id="KW-1133">Transmembrane helix</keyword>
<accession>A0A9X1TYE3</accession>
<gene>
    <name evidence="2" type="ORF">L1O03_08465</name>
</gene>
<feature type="transmembrane region" description="Helical" evidence="1">
    <location>
        <begin position="7"/>
        <end position="28"/>
    </location>
</feature>
<organism evidence="2 3">
    <name type="scientific">Corynebacterium uropygiale</name>
    <dbReference type="NCBI Taxonomy" id="1775911"/>
    <lineage>
        <taxon>Bacteria</taxon>
        <taxon>Bacillati</taxon>
        <taxon>Actinomycetota</taxon>
        <taxon>Actinomycetes</taxon>
        <taxon>Mycobacteriales</taxon>
        <taxon>Corynebacteriaceae</taxon>
        <taxon>Corynebacterium</taxon>
    </lineage>
</organism>
<keyword evidence="3" id="KW-1185">Reference proteome</keyword>
<dbReference type="EMBL" id="JAKGSI010000004">
    <property type="protein sequence ID" value="MCF4007205.1"/>
    <property type="molecule type" value="Genomic_DNA"/>
</dbReference>
<dbReference type="Pfam" id="PF11377">
    <property type="entry name" value="DUF3180"/>
    <property type="match status" value="1"/>
</dbReference>
<feature type="transmembrane region" description="Helical" evidence="1">
    <location>
        <begin position="119"/>
        <end position="139"/>
    </location>
</feature>
<evidence type="ECO:0000313" key="3">
    <source>
        <dbReference type="Proteomes" id="UP001139336"/>
    </source>
</evidence>
<name>A0A9X1TYE3_9CORY</name>
<proteinExistence type="predicted"/>
<keyword evidence="1" id="KW-0472">Membrane</keyword>
<dbReference type="InterPro" id="IPR021517">
    <property type="entry name" value="DUF3180"/>
</dbReference>
<feature type="transmembrane region" description="Helical" evidence="1">
    <location>
        <begin position="34"/>
        <end position="56"/>
    </location>
</feature>
<dbReference type="Proteomes" id="UP001139336">
    <property type="component" value="Unassembled WGS sequence"/>
</dbReference>
<reference evidence="2" key="1">
    <citation type="submission" date="2022-01" db="EMBL/GenBank/DDBJ databases">
        <title>Corynebacterium sp. nov isolated from isolated from the feces of the greater white-fronted geese (Anser albifrons) at Poyang Lake, PR China.</title>
        <authorList>
            <person name="Liu Q."/>
        </authorList>
    </citation>
    <scope>NUCLEOTIDE SEQUENCE</scope>
    <source>
        <strain evidence="2">JCM 32435</strain>
    </source>
</reference>
<sequence length="155" mass="15892">MNKTSPWMLVGTAVFCAAAGAILAWGFYGRFPSIPLSASLTLGALALICAILGYVVRSRVNDGGIGQDRSQLNPVTASQFLIMGKAAEWTGSILGGGYVGLAFYVVPASRWLLAAAEDLTPVLLAAGAGILLALAGAYLENSCHLPPPTDGEPVG</sequence>
<keyword evidence="1" id="KW-0812">Transmembrane</keyword>
<protein>
    <submittedName>
        <fullName evidence="2">DUF3180 domain-containing protein</fullName>
    </submittedName>
</protein>
<dbReference type="RefSeq" id="WP_236119346.1">
    <property type="nucleotide sequence ID" value="NZ_JAKGSI010000004.1"/>
</dbReference>
<evidence type="ECO:0000256" key="1">
    <source>
        <dbReference type="SAM" id="Phobius"/>
    </source>
</evidence>
<comment type="caution">
    <text evidence="2">The sequence shown here is derived from an EMBL/GenBank/DDBJ whole genome shotgun (WGS) entry which is preliminary data.</text>
</comment>
<dbReference type="AlphaFoldDB" id="A0A9X1TYE3"/>
<evidence type="ECO:0000313" key="2">
    <source>
        <dbReference type="EMBL" id="MCF4007205.1"/>
    </source>
</evidence>